<feature type="region of interest" description="Disordered" evidence="1">
    <location>
        <begin position="1"/>
        <end position="22"/>
    </location>
</feature>
<reference evidence="2 3" key="1">
    <citation type="submission" date="2020-10" db="EMBL/GenBank/DDBJ databases">
        <title>Connecting structure to function with the recovery of over 1000 high-quality activated sludge metagenome-assembled genomes encoding full-length rRNA genes using long-read sequencing.</title>
        <authorList>
            <person name="Singleton C.M."/>
            <person name="Petriglieri F."/>
            <person name="Kristensen J.M."/>
            <person name="Kirkegaard R.H."/>
            <person name="Michaelsen T.Y."/>
            <person name="Andersen M.H."/>
            <person name="Karst S.M."/>
            <person name="Dueholm M.S."/>
            <person name="Nielsen P.H."/>
            <person name="Albertsen M."/>
        </authorList>
    </citation>
    <scope>NUCLEOTIDE SEQUENCE [LARGE SCALE GENOMIC DNA]</scope>
    <source>
        <strain evidence="2">EsbW_18-Q3-R4-48_BATAC.285</strain>
    </source>
</reference>
<dbReference type="Proteomes" id="UP000697998">
    <property type="component" value="Unassembled WGS sequence"/>
</dbReference>
<proteinExistence type="predicted"/>
<feature type="compositionally biased region" description="Basic and acidic residues" evidence="1">
    <location>
        <begin position="1"/>
        <end position="17"/>
    </location>
</feature>
<sequence>MTAAERKRAQRQRDSRAITDGIGDEQNAPLRALLAILGRVDASEAARLCARRAWAEIGRRYCFVSVTEKPSTEKTPSRYKK</sequence>
<evidence type="ECO:0000313" key="3">
    <source>
        <dbReference type="Proteomes" id="UP000697998"/>
    </source>
</evidence>
<dbReference type="EMBL" id="JADJMH010000004">
    <property type="protein sequence ID" value="MBK7674389.1"/>
    <property type="molecule type" value="Genomic_DNA"/>
</dbReference>
<organism evidence="2 3">
    <name type="scientific">Candidatus Accumulibacter proximus</name>
    <dbReference type="NCBI Taxonomy" id="2954385"/>
    <lineage>
        <taxon>Bacteria</taxon>
        <taxon>Pseudomonadati</taxon>
        <taxon>Pseudomonadota</taxon>
        <taxon>Betaproteobacteria</taxon>
        <taxon>Candidatus Accumulibacter</taxon>
    </lineage>
</organism>
<gene>
    <name evidence="2" type="ORF">IPJ27_06235</name>
</gene>
<protein>
    <submittedName>
        <fullName evidence="2">Uncharacterized protein</fullName>
    </submittedName>
</protein>
<evidence type="ECO:0000313" key="2">
    <source>
        <dbReference type="EMBL" id="MBK7674389.1"/>
    </source>
</evidence>
<evidence type="ECO:0000256" key="1">
    <source>
        <dbReference type="SAM" id="MobiDB-lite"/>
    </source>
</evidence>
<dbReference type="AlphaFoldDB" id="A0A935PXL7"/>
<comment type="caution">
    <text evidence="2">The sequence shown here is derived from an EMBL/GenBank/DDBJ whole genome shotgun (WGS) entry which is preliminary data.</text>
</comment>
<name>A0A935PXL7_9PROT</name>
<accession>A0A935PXL7</accession>